<gene>
    <name evidence="1" type="ORF">BDM02DRAFT_3079113</name>
</gene>
<comment type="caution">
    <text evidence="1">The sequence shown here is derived from an EMBL/GenBank/DDBJ whole genome shotgun (WGS) entry which is preliminary data.</text>
</comment>
<sequence>LDMVDLFATGPHYGPVLTPLLLRVVGAQLKVNPLLTAPTQDLDQVYLKWNMLFNASHCVRSDDKPDKSWSNGRGSPATHPRLTEVRIISRTFPWTVTVYAVDPSAGVTCGEIIDRLDDFIHKNLRKEDADLDSGNHRVERDHAYYHNRSTAIGVPGGRLGEGLRRLDWLCKDTMFGGLEVDNGFVREYYGSASPPGILTLLCTTRYPLTEQELNEQKAREREEDARLRAAEERA</sequence>
<organism evidence="1 2">
    <name type="scientific">Thelephora ganbajun</name>
    <name type="common">Ganba fungus</name>
    <dbReference type="NCBI Taxonomy" id="370292"/>
    <lineage>
        <taxon>Eukaryota</taxon>
        <taxon>Fungi</taxon>
        <taxon>Dikarya</taxon>
        <taxon>Basidiomycota</taxon>
        <taxon>Agaricomycotina</taxon>
        <taxon>Agaricomycetes</taxon>
        <taxon>Thelephorales</taxon>
        <taxon>Thelephoraceae</taxon>
        <taxon>Thelephora</taxon>
    </lineage>
</organism>
<dbReference type="EMBL" id="MU117962">
    <property type="protein sequence ID" value="KAF9653795.1"/>
    <property type="molecule type" value="Genomic_DNA"/>
</dbReference>
<evidence type="ECO:0000313" key="1">
    <source>
        <dbReference type="EMBL" id="KAF9653795.1"/>
    </source>
</evidence>
<reference evidence="1" key="1">
    <citation type="submission" date="2019-10" db="EMBL/GenBank/DDBJ databases">
        <authorList>
            <consortium name="DOE Joint Genome Institute"/>
            <person name="Kuo A."/>
            <person name="Miyauchi S."/>
            <person name="Kiss E."/>
            <person name="Drula E."/>
            <person name="Kohler A."/>
            <person name="Sanchez-Garcia M."/>
            <person name="Andreopoulos B."/>
            <person name="Barry K.W."/>
            <person name="Bonito G."/>
            <person name="Buee M."/>
            <person name="Carver A."/>
            <person name="Chen C."/>
            <person name="Cichocki N."/>
            <person name="Clum A."/>
            <person name="Culley D."/>
            <person name="Crous P.W."/>
            <person name="Fauchery L."/>
            <person name="Girlanda M."/>
            <person name="Hayes R."/>
            <person name="Keri Z."/>
            <person name="Labutti K."/>
            <person name="Lipzen A."/>
            <person name="Lombard V."/>
            <person name="Magnuson J."/>
            <person name="Maillard F."/>
            <person name="Morin E."/>
            <person name="Murat C."/>
            <person name="Nolan M."/>
            <person name="Ohm R."/>
            <person name="Pangilinan J."/>
            <person name="Pereira M."/>
            <person name="Perotto S."/>
            <person name="Peter M."/>
            <person name="Riley R."/>
            <person name="Sitrit Y."/>
            <person name="Stielow B."/>
            <person name="Szollosi G."/>
            <person name="Zifcakova L."/>
            <person name="Stursova M."/>
            <person name="Spatafora J.W."/>
            <person name="Tedersoo L."/>
            <person name="Vaario L.-M."/>
            <person name="Yamada A."/>
            <person name="Yan M."/>
            <person name="Wang P."/>
            <person name="Xu J."/>
            <person name="Bruns T."/>
            <person name="Baldrian P."/>
            <person name="Vilgalys R."/>
            <person name="Henrissat B."/>
            <person name="Grigoriev I.V."/>
            <person name="Hibbett D."/>
            <person name="Nagy L.G."/>
            <person name="Martin F.M."/>
        </authorList>
    </citation>
    <scope>NUCLEOTIDE SEQUENCE</scope>
    <source>
        <strain evidence="1">P2</strain>
    </source>
</reference>
<dbReference type="Proteomes" id="UP000886501">
    <property type="component" value="Unassembled WGS sequence"/>
</dbReference>
<reference evidence="1" key="2">
    <citation type="journal article" date="2020" name="Nat. Commun.">
        <title>Large-scale genome sequencing of mycorrhizal fungi provides insights into the early evolution of symbiotic traits.</title>
        <authorList>
            <person name="Miyauchi S."/>
            <person name="Kiss E."/>
            <person name="Kuo A."/>
            <person name="Drula E."/>
            <person name="Kohler A."/>
            <person name="Sanchez-Garcia M."/>
            <person name="Morin E."/>
            <person name="Andreopoulos B."/>
            <person name="Barry K.W."/>
            <person name="Bonito G."/>
            <person name="Buee M."/>
            <person name="Carver A."/>
            <person name="Chen C."/>
            <person name="Cichocki N."/>
            <person name="Clum A."/>
            <person name="Culley D."/>
            <person name="Crous P.W."/>
            <person name="Fauchery L."/>
            <person name="Girlanda M."/>
            <person name="Hayes R.D."/>
            <person name="Keri Z."/>
            <person name="LaButti K."/>
            <person name="Lipzen A."/>
            <person name="Lombard V."/>
            <person name="Magnuson J."/>
            <person name="Maillard F."/>
            <person name="Murat C."/>
            <person name="Nolan M."/>
            <person name="Ohm R.A."/>
            <person name="Pangilinan J."/>
            <person name="Pereira M.F."/>
            <person name="Perotto S."/>
            <person name="Peter M."/>
            <person name="Pfister S."/>
            <person name="Riley R."/>
            <person name="Sitrit Y."/>
            <person name="Stielow J.B."/>
            <person name="Szollosi G."/>
            <person name="Zifcakova L."/>
            <person name="Stursova M."/>
            <person name="Spatafora J.W."/>
            <person name="Tedersoo L."/>
            <person name="Vaario L.M."/>
            <person name="Yamada A."/>
            <person name="Yan M."/>
            <person name="Wang P."/>
            <person name="Xu J."/>
            <person name="Bruns T."/>
            <person name="Baldrian P."/>
            <person name="Vilgalys R."/>
            <person name="Dunand C."/>
            <person name="Henrissat B."/>
            <person name="Grigoriev I.V."/>
            <person name="Hibbett D."/>
            <person name="Nagy L.G."/>
            <person name="Martin F.M."/>
        </authorList>
    </citation>
    <scope>NUCLEOTIDE SEQUENCE</scope>
    <source>
        <strain evidence="1">P2</strain>
    </source>
</reference>
<name>A0ACB6ZVD9_THEGA</name>
<protein>
    <submittedName>
        <fullName evidence="1">Uncharacterized protein</fullName>
    </submittedName>
</protein>
<evidence type="ECO:0000313" key="2">
    <source>
        <dbReference type="Proteomes" id="UP000886501"/>
    </source>
</evidence>
<proteinExistence type="predicted"/>
<keyword evidence="2" id="KW-1185">Reference proteome</keyword>
<feature type="non-terminal residue" evidence="1">
    <location>
        <position position="234"/>
    </location>
</feature>
<accession>A0ACB6ZVD9</accession>
<feature type="non-terminal residue" evidence="1">
    <location>
        <position position="1"/>
    </location>
</feature>